<dbReference type="EMBL" id="VHQG01000001">
    <property type="protein sequence ID" value="TPW78046.1"/>
    <property type="molecule type" value="Genomic_DNA"/>
</dbReference>
<accession>A0A506Y5W5</accession>
<proteinExistence type="predicted"/>
<dbReference type="RefSeq" id="WP_141162571.1">
    <property type="nucleotide sequence ID" value="NZ_VHQG01000001.1"/>
</dbReference>
<gene>
    <name evidence="1" type="ORF">FJ657_05315</name>
</gene>
<keyword evidence="2" id="KW-1185">Reference proteome</keyword>
<protein>
    <submittedName>
        <fullName evidence="1">Uncharacterized protein</fullName>
    </submittedName>
</protein>
<reference evidence="1 2" key="1">
    <citation type="submission" date="2019-06" db="EMBL/GenBank/DDBJ databases">
        <authorList>
            <person name="Li F."/>
        </authorList>
    </citation>
    <scope>NUCLEOTIDE SEQUENCE [LARGE SCALE GENOMIC DNA]</scope>
    <source>
        <strain evidence="1 2">10F1D-1</strain>
    </source>
</reference>
<dbReference type="OrthoDB" id="4434319at2"/>
<name>A0A506Y5W5_9MICO</name>
<comment type="caution">
    <text evidence="1">The sequence shown here is derived from an EMBL/GenBank/DDBJ whole genome shotgun (WGS) entry which is preliminary data.</text>
</comment>
<sequence>MLLTTRTHRGSFADRRVKRARWRRRLATGTDRFDPYDEGGWELRTAEHRNSRGRKARASAARKVAAMRAVPDGADGLGWLQLTPREPGIAWHAPAGEPEYLSVGFAVTGQAAGLESPAAMRRAASAWGVFLESKASASNLATSVQTITRVLPPDSAMQEFWVLSALDDAAPAEAISSYEDVLRLTGENAMVQRHYIVVRWHLTEQFRDAAAKYGAGRDGWRGLMRQEIASTITGLTDARLGEVEVLSARRLAAMILHQQNPSRPIDYVADVDPTRIGLTSHDEFSATVIDDLDPVTGEPVTWWHRTAAITSENMAMGSRTPLWALPMLLGNETQTVRTLSFHIRLIPKGEASTAARADVVRDAAEIRSAQEKGRLVADETGSNMSAAKRRASDLAHGTAHQGAEWVGFVTISERTRDDLMRASRILEDTSATQLGVNRLDWLDSYQAAASGTTWPLARGLAPGRTSIAGRAMNRMAGRSEKDALS</sequence>
<evidence type="ECO:0000313" key="1">
    <source>
        <dbReference type="EMBL" id="TPW78046.1"/>
    </source>
</evidence>
<dbReference type="AlphaFoldDB" id="A0A506Y5W5"/>
<dbReference type="Proteomes" id="UP000316252">
    <property type="component" value="Unassembled WGS sequence"/>
</dbReference>
<organism evidence="1 2">
    <name type="scientific">Schumannella soli</name>
    <dbReference type="NCBI Taxonomy" id="2590779"/>
    <lineage>
        <taxon>Bacteria</taxon>
        <taxon>Bacillati</taxon>
        <taxon>Actinomycetota</taxon>
        <taxon>Actinomycetes</taxon>
        <taxon>Micrococcales</taxon>
        <taxon>Microbacteriaceae</taxon>
        <taxon>Schumannella</taxon>
    </lineage>
</organism>
<evidence type="ECO:0000313" key="2">
    <source>
        <dbReference type="Proteomes" id="UP000316252"/>
    </source>
</evidence>